<dbReference type="PANTHER" id="PTHR22777">
    <property type="entry name" value="HEMOLYSIN-RELATED"/>
    <property type="match status" value="1"/>
</dbReference>
<dbReference type="InterPro" id="IPR046342">
    <property type="entry name" value="CBS_dom_sf"/>
</dbReference>
<sequence>MGKILIFFLLLFFSFNLSGCETAIFSTLRAELEKIKNRLILRIAEKLKQFEKETLFSLLVSNTFVNTFTASIFSSLFSSFWGDLRIPYGLKQFIDILIFTAIILVFGEVSPKLIAVKYPLKMLSINSLVVYPFFLLLKPVAKFIPTFSFKESDDAIGDVLDEMEDLAITSDPALSSRISILRTKVGELMTPRDNIVALKPTDTVKYFLEVVGRYSYSSYPVLDGSEFLGVLRVSDVRIIEADPEEKVERFVSECPAVPVNVLVLKVLKDYPDDAFFAVIDEYGNFVGVLTLWDVLERFHPAPPVKWIGKKSLIVSGDLPIHDMELILRKRIPFDTPTVQSLIMELTGRIPDEGEFIEFEGIKFEIIEKEFAKLTKIKVELT</sequence>
<evidence type="ECO:0000259" key="5">
    <source>
        <dbReference type="PROSITE" id="PS51371"/>
    </source>
</evidence>
<dbReference type="SMART" id="SM01091">
    <property type="entry name" value="CorC_HlyC"/>
    <property type="match status" value="1"/>
</dbReference>
<organism evidence="6">
    <name type="scientific">candidate division WOR-3 bacterium</name>
    <dbReference type="NCBI Taxonomy" id="2052148"/>
    <lineage>
        <taxon>Bacteria</taxon>
        <taxon>Bacteria division WOR-3</taxon>
    </lineage>
</organism>
<name>A0A7C2P0T4_UNCW3</name>
<proteinExistence type="predicted"/>
<evidence type="ECO:0000313" key="6">
    <source>
        <dbReference type="EMBL" id="HEN27431.1"/>
    </source>
</evidence>
<dbReference type="InterPro" id="IPR036318">
    <property type="entry name" value="FAD-bd_PCMH-like_sf"/>
</dbReference>
<evidence type="ECO:0000256" key="4">
    <source>
        <dbReference type="SAM" id="Phobius"/>
    </source>
</evidence>
<dbReference type="SUPFAM" id="SSF56176">
    <property type="entry name" value="FAD-binding/transporter-associated domain-like"/>
    <property type="match status" value="1"/>
</dbReference>
<protein>
    <submittedName>
        <fullName evidence="6">DUF21 domain-containing protein</fullName>
    </submittedName>
</protein>
<dbReference type="GO" id="GO:0005886">
    <property type="term" value="C:plasma membrane"/>
    <property type="evidence" value="ECO:0007669"/>
    <property type="project" value="TreeGrafter"/>
</dbReference>
<dbReference type="AlphaFoldDB" id="A0A7C2P0T4"/>
<dbReference type="Pfam" id="PF03471">
    <property type="entry name" value="CorC_HlyC"/>
    <property type="match status" value="1"/>
</dbReference>
<keyword evidence="2 3" id="KW-0129">CBS domain</keyword>
<dbReference type="InterPro" id="IPR016169">
    <property type="entry name" value="FAD-bd_PCMH_sub2"/>
</dbReference>
<evidence type="ECO:0000256" key="3">
    <source>
        <dbReference type="PROSITE-ProRule" id="PRU00703"/>
    </source>
</evidence>
<dbReference type="PROSITE" id="PS51371">
    <property type="entry name" value="CBS"/>
    <property type="match status" value="1"/>
</dbReference>
<keyword evidence="4" id="KW-0812">Transmembrane</keyword>
<dbReference type="InterPro" id="IPR000644">
    <property type="entry name" value="CBS_dom"/>
</dbReference>
<dbReference type="PANTHER" id="PTHR22777:SF17">
    <property type="entry name" value="UPF0053 PROTEIN SLL0260"/>
    <property type="match status" value="1"/>
</dbReference>
<feature type="domain" description="CBS" evidence="5">
    <location>
        <begin position="189"/>
        <end position="246"/>
    </location>
</feature>
<keyword evidence="4" id="KW-0472">Membrane</keyword>
<keyword evidence="4" id="KW-1133">Transmembrane helix</keyword>
<keyword evidence="1" id="KW-0677">Repeat</keyword>
<dbReference type="GO" id="GO:0050660">
    <property type="term" value="F:flavin adenine dinucleotide binding"/>
    <property type="evidence" value="ECO:0007669"/>
    <property type="project" value="InterPro"/>
</dbReference>
<reference evidence="6" key="1">
    <citation type="journal article" date="2020" name="mSystems">
        <title>Genome- and Community-Level Interaction Insights into Carbon Utilization and Element Cycling Functions of Hydrothermarchaeota in Hydrothermal Sediment.</title>
        <authorList>
            <person name="Zhou Z."/>
            <person name="Liu Y."/>
            <person name="Xu W."/>
            <person name="Pan J."/>
            <person name="Luo Z.H."/>
            <person name="Li M."/>
        </authorList>
    </citation>
    <scope>NUCLEOTIDE SEQUENCE [LARGE SCALE GENOMIC DNA]</scope>
    <source>
        <strain evidence="6">SpSt-34</strain>
    </source>
</reference>
<feature type="transmembrane region" description="Helical" evidence="4">
    <location>
        <begin position="55"/>
        <end position="81"/>
    </location>
</feature>
<dbReference type="Pfam" id="PF01595">
    <property type="entry name" value="CNNM"/>
    <property type="match status" value="1"/>
</dbReference>
<evidence type="ECO:0000256" key="1">
    <source>
        <dbReference type="ARBA" id="ARBA00022737"/>
    </source>
</evidence>
<dbReference type="Gene3D" id="3.10.580.10">
    <property type="entry name" value="CBS-domain"/>
    <property type="match status" value="1"/>
</dbReference>
<dbReference type="InterPro" id="IPR002550">
    <property type="entry name" value="CNNM"/>
</dbReference>
<dbReference type="SUPFAM" id="SSF54631">
    <property type="entry name" value="CBS-domain pair"/>
    <property type="match status" value="1"/>
</dbReference>
<dbReference type="InterPro" id="IPR005170">
    <property type="entry name" value="Transptr-assoc_dom"/>
</dbReference>
<dbReference type="Pfam" id="PF00571">
    <property type="entry name" value="CBS"/>
    <property type="match status" value="2"/>
</dbReference>
<evidence type="ECO:0000256" key="2">
    <source>
        <dbReference type="ARBA" id="ARBA00023122"/>
    </source>
</evidence>
<dbReference type="Gene3D" id="3.30.465.10">
    <property type="match status" value="1"/>
</dbReference>
<accession>A0A7C2P0T4</accession>
<gene>
    <name evidence="6" type="ORF">ENQ77_01955</name>
</gene>
<feature type="transmembrane region" description="Helical" evidence="4">
    <location>
        <begin position="122"/>
        <end position="141"/>
    </location>
</feature>
<comment type="caution">
    <text evidence="6">The sequence shown here is derived from an EMBL/GenBank/DDBJ whole genome shotgun (WGS) entry which is preliminary data.</text>
</comment>
<dbReference type="EMBL" id="DSOL01000052">
    <property type="protein sequence ID" value="HEN27431.1"/>
    <property type="molecule type" value="Genomic_DNA"/>
</dbReference>
<feature type="transmembrane region" description="Helical" evidence="4">
    <location>
        <begin position="93"/>
        <end position="110"/>
    </location>
</feature>